<dbReference type="EMBL" id="CP014339">
    <property type="protein sequence ID" value="AQX51059.1"/>
    <property type="molecule type" value="Genomic_DNA"/>
</dbReference>
<evidence type="ECO:0000313" key="3">
    <source>
        <dbReference type="EMBL" id="OPB51786.1"/>
    </source>
</evidence>
<evidence type="ECO:0008006" key="5">
    <source>
        <dbReference type="Google" id="ProtNLM"/>
    </source>
</evidence>
<dbReference type="EMBL" id="MAHS01000003">
    <property type="protein sequence ID" value="OPB51786.1"/>
    <property type="molecule type" value="Genomic_DNA"/>
</dbReference>
<dbReference type="RefSeq" id="WP_078690755.1">
    <property type="nucleotide sequence ID" value="NZ_CP014339.1"/>
</dbReference>
<proteinExistence type="predicted"/>
<protein>
    <recommendedName>
        <fullName evidence="5">Fimbrillin family protein</fullName>
    </recommendedName>
</protein>
<evidence type="ECO:0000313" key="2">
    <source>
        <dbReference type="EMBL" id="AQX51059.1"/>
    </source>
</evidence>
<evidence type="ECO:0000313" key="4">
    <source>
        <dbReference type="Proteomes" id="UP000189738"/>
    </source>
</evidence>
<feature type="signal peptide" evidence="1">
    <location>
        <begin position="1"/>
        <end position="28"/>
    </location>
</feature>
<keyword evidence="1" id="KW-0732">Signal</keyword>
<accession>A0A494J9S7</accession>
<gene>
    <name evidence="2" type="ORF">AYC66_10410</name>
    <name evidence="3" type="ORF">BAY09_11360</name>
</gene>
<reference evidence="3" key="2">
    <citation type="submission" date="2016-06" db="EMBL/GenBank/DDBJ databases">
        <authorList>
            <person name="Nicholson A.C."/>
        </authorList>
    </citation>
    <scope>NUCLEOTIDE SEQUENCE [LARGE SCALE GENOMIC DNA]</scope>
    <source>
        <strain evidence="3">E6809</strain>
    </source>
</reference>
<dbReference type="Proteomes" id="UP000189738">
    <property type="component" value="Chromosome"/>
</dbReference>
<dbReference type="PROSITE" id="PS51257">
    <property type="entry name" value="PROKAR_LIPOPROTEIN"/>
    <property type="match status" value="1"/>
</dbReference>
<name>A0A494J9S7_9FLAO</name>
<reference evidence="2 4" key="1">
    <citation type="submission" date="2016-02" db="EMBL/GenBank/DDBJ databases">
        <authorList>
            <person name="Nicholson A.C."/>
            <person name="Humrighouse B.W."/>
            <person name="Loparev V."/>
            <person name="Emery B."/>
            <person name="Graziano J."/>
            <person name="McQuiston J.R."/>
        </authorList>
    </citation>
    <scope>NUCLEOTIDE SEQUENCE [LARGE SCALE GENOMIC DNA]</scope>
    <source>
        <strain evidence="2 4">E6809</strain>
    </source>
</reference>
<organism evidence="3">
    <name type="scientific">Elizabethkingia anophelis</name>
    <dbReference type="NCBI Taxonomy" id="1117645"/>
    <lineage>
        <taxon>Bacteria</taxon>
        <taxon>Pseudomonadati</taxon>
        <taxon>Bacteroidota</taxon>
        <taxon>Flavobacteriia</taxon>
        <taxon>Flavobacteriales</taxon>
        <taxon>Weeksellaceae</taxon>
        <taxon>Elizabethkingia</taxon>
    </lineage>
</organism>
<dbReference type="AlphaFoldDB" id="A0A494J9S7"/>
<feature type="chain" id="PRO_5043193591" description="Fimbrillin family protein" evidence="1">
    <location>
        <begin position="29"/>
        <end position="556"/>
    </location>
</feature>
<evidence type="ECO:0000256" key="1">
    <source>
        <dbReference type="SAM" id="SignalP"/>
    </source>
</evidence>
<sequence>MNNKKITIATLALSLSMVIISCRSTDNAVDGKGSSGNSSFLEGTAMLKVDIMGEEFETGSDNSSPMASVKGNVGSVTLKEQTKTVMVDDKALVATLTPVIPSLSTMAKASSGAMAAVTPITGSNIKYRMIVYKTSDGSRIGSKTYTINAGVSVPDDGNDLYLDHAAGNYSFVILSYGTNVLPADVAGSLGSASLTGISGDSDLMYFRKDNVTLVKGSNPLNAVLQHMFSQITVKLDATNVSPGNGIQSITPATISRHRTANNSINLSDGTITYSATDIGSRTLDFSGNATTSAVWTAKPALIVNPGTGGAEAPALTLTNMTVGAKVKTQTINGLLVKPGAKYNLNITFKCTSDALPTYNFTMSDPGGGSRNGNVITQRFTPDAPAADAGFTFEVYKLDNSFNLSINSQNISNNEVQFEYISQGQTYPQNIRFKSDRALWGISPGVSQIYNMDGTTTAPKTSIAQIIIATDGTVTMMGRRSLTLPLEPIEMYDPNTGTPSGTGSARAISIAKTATVVPFNKVTWNSTATNVVIASMIIQNATALEAFGHGSKIIPCQ</sequence>